<sequence length="136" mass="15258">MVRFKNRYVIVDMTSMRKLPNVQPRDIYALVVGAIGNNFGDVGAGLMQQSTQVVYYNAATHIVVVRCGREYATCIQACLTFITELHNQDIKFETLRVCGSNRTCKDALLAISLQRIDNATARDAITREIDALEQKD</sequence>
<dbReference type="GO" id="GO:0005634">
    <property type="term" value="C:nucleus"/>
    <property type="evidence" value="ECO:0007669"/>
    <property type="project" value="UniProtKB-SubCell"/>
</dbReference>
<dbReference type="GO" id="GO:0030677">
    <property type="term" value="C:ribonuclease P complex"/>
    <property type="evidence" value="ECO:0007669"/>
    <property type="project" value="InterPro"/>
</dbReference>
<dbReference type="EMBL" id="VJMI01003987">
    <property type="protein sequence ID" value="KAF0774338.1"/>
    <property type="molecule type" value="Genomic_DNA"/>
</dbReference>
<dbReference type="PANTHER" id="PTHR48414">
    <property type="entry name" value="POP5 HOMOLOG, RIBONUCLEASE P_MRP SUBUNIT"/>
    <property type="match status" value="1"/>
</dbReference>
<evidence type="ECO:0000313" key="8">
    <source>
        <dbReference type="EMBL" id="KAF0774338.1"/>
    </source>
</evidence>
<dbReference type="InterPro" id="IPR016819">
    <property type="entry name" value="RNase_P/MRP_POP5"/>
</dbReference>
<comment type="caution">
    <text evidence="8">The sequence shown here is derived from an EMBL/GenBank/DDBJ whole genome shotgun (WGS) entry which is preliminary data.</text>
</comment>
<protein>
    <recommendedName>
        <fullName evidence="6 7">Ribonuclease P/MRP protein subunit POP5</fullName>
    </recommendedName>
</protein>
<organism evidence="8 9">
    <name type="scientific">Aphanomyces astaci</name>
    <name type="common">Crayfish plague agent</name>
    <dbReference type="NCBI Taxonomy" id="112090"/>
    <lineage>
        <taxon>Eukaryota</taxon>
        <taxon>Sar</taxon>
        <taxon>Stramenopiles</taxon>
        <taxon>Oomycota</taxon>
        <taxon>Saprolegniomycetes</taxon>
        <taxon>Saprolegniales</taxon>
        <taxon>Verrucalvaceae</taxon>
        <taxon>Aphanomyces</taxon>
    </lineage>
</organism>
<dbReference type="InterPro" id="IPR038085">
    <property type="entry name" value="Rnp2-like_sf"/>
</dbReference>
<dbReference type="GO" id="GO:0001682">
    <property type="term" value="P:tRNA 5'-leader removal"/>
    <property type="evidence" value="ECO:0007669"/>
    <property type="project" value="InterPro"/>
</dbReference>
<dbReference type="VEuPathDB" id="FungiDB:H257_11615"/>
<dbReference type="Gene3D" id="3.30.70.3250">
    <property type="entry name" value="Ribonuclease P, Pop5 subunit"/>
    <property type="match status" value="1"/>
</dbReference>
<keyword evidence="3" id="KW-0698">rRNA processing</keyword>
<evidence type="ECO:0000256" key="5">
    <source>
        <dbReference type="ARBA" id="ARBA00023242"/>
    </source>
</evidence>
<evidence type="ECO:0000256" key="4">
    <source>
        <dbReference type="ARBA" id="ARBA00022694"/>
    </source>
</evidence>
<evidence type="ECO:0000313" key="9">
    <source>
        <dbReference type="Proteomes" id="UP000469452"/>
    </source>
</evidence>
<comment type="function">
    <text evidence="7">Component of ribonuclease P, a protein complex that generates mature tRNA molecules by cleaving their 5'-ends.</text>
</comment>
<reference evidence="8 9" key="1">
    <citation type="submission" date="2019-06" db="EMBL/GenBank/DDBJ databases">
        <title>Genomics analysis of Aphanomyces spp. identifies a new class of oomycete effector associated with host adaptation.</title>
        <authorList>
            <person name="Gaulin E."/>
        </authorList>
    </citation>
    <scope>NUCLEOTIDE SEQUENCE [LARGE SCALE GENOMIC DNA]</scope>
    <source>
        <strain evidence="8 9">E</strain>
    </source>
</reference>
<gene>
    <name evidence="8" type="ORF">AaE_001962</name>
</gene>
<name>A0A6A5AB55_APHAT</name>
<dbReference type="InterPro" id="IPR002759">
    <property type="entry name" value="Pop5/Rpp14/Rnp2-like"/>
</dbReference>
<comment type="similarity">
    <text evidence="2 7">Belongs to the eukaryotic/archaeal RNase P protein component 2 family.</text>
</comment>
<keyword evidence="5" id="KW-0539">Nucleus</keyword>
<accession>A0A6A5AB55</accession>
<dbReference type="PIRSF" id="PIRSF023803">
    <property type="entry name" value="Ribonuclease_P_prd"/>
    <property type="match status" value="1"/>
</dbReference>
<dbReference type="PANTHER" id="PTHR48414:SF1">
    <property type="entry name" value="POP5 HOMOLOG, RIBONUCLEASE P_MRP SUBUNIT"/>
    <property type="match status" value="1"/>
</dbReference>
<comment type="subcellular location">
    <subcellularLocation>
        <location evidence="1">Nucleus</location>
    </subcellularLocation>
</comment>
<evidence type="ECO:0000256" key="1">
    <source>
        <dbReference type="ARBA" id="ARBA00004123"/>
    </source>
</evidence>
<dbReference type="GO" id="GO:0006364">
    <property type="term" value="P:rRNA processing"/>
    <property type="evidence" value="ECO:0007669"/>
    <property type="project" value="UniProtKB-KW"/>
</dbReference>
<evidence type="ECO:0000256" key="7">
    <source>
        <dbReference type="PIRNR" id="PIRNR023803"/>
    </source>
</evidence>
<evidence type="ECO:0000256" key="2">
    <source>
        <dbReference type="ARBA" id="ARBA00010800"/>
    </source>
</evidence>
<evidence type="ECO:0000256" key="6">
    <source>
        <dbReference type="ARBA" id="ARBA00044198"/>
    </source>
</evidence>
<dbReference type="GO" id="GO:0033204">
    <property type="term" value="F:ribonuclease P RNA binding"/>
    <property type="evidence" value="ECO:0007669"/>
    <property type="project" value="InterPro"/>
</dbReference>
<proteinExistence type="inferred from homology"/>
<dbReference type="Pfam" id="PF01900">
    <property type="entry name" value="RNase_P_Rpp14"/>
    <property type="match status" value="1"/>
</dbReference>
<evidence type="ECO:0000256" key="3">
    <source>
        <dbReference type="ARBA" id="ARBA00022552"/>
    </source>
</evidence>
<keyword evidence="4 7" id="KW-0819">tRNA processing</keyword>
<dbReference type="AlphaFoldDB" id="A0A6A5AB55"/>
<dbReference type="SUPFAM" id="SSF160350">
    <property type="entry name" value="Rnp2-like"/>
    <property type="match status" value="1"/>
</dbReference>
<dbReference type="Proteomes" id="UP000469452">
    <property type="component" value="Unassembled WGS sequence"/>
</dbReference>